<evidence type="ECO:0000313" key="7">
    <source>
        <dbReference type="Proteomes" id="UP001642900"/>
    </source>
</evidence>
<keyword evidence="7" id="KW-1185">Reference proteome</keyword>
<dbReference type="RefSeq" id="WP_165030694.1">
    <property type="nucleotide sequence ID" value="NZ_JAAKZF010000031.1"/>
</dbReference>
<reference evidence="6 7" key="1">
    <citation type="submission" date="2020-02" db="EMBL/GenBank/DDBJ databases">
        <title>Genome sequence of strain CCNWXJ40-4.</title>
        <authorList>
            <person name="Gao J."/>
            <person name="Sun J."/>
        </authorList>
    </citation>
    <scope>NUCLEOTIDE SEQUENCE [LARGE SCALE GENOMIC DNA]</scope>
    <source>
        <strain evidence="6 7">CCNWXJ 40-4</strain>
    </source>
</reference>
<evidence type="ECO:0000256" key="1">
    <source>
        <dbReference type="ARBA" id="ARBA00004141"/>
    </source>
</evidence>
<dbReference type="Pfam" id="PF07681">
    <property type="entry name" value="DoxX"/>
    <property type="match status" value="1"/>
</dbReference>
<feature type="transmembrane region" description="Helical" evidence="5">
    <location>
        <begin position="54"/>
        <end position="75"/>
    </location>
</feature>
<feature type="transmembrane region" description="Helical" evidence="5">
    <location>
        <begin position="109"/>
        <end position="126"/>
    </location>
</feature>
<keyword evidence="3 5" id="KW-1133">Transmembrane helix</keyword>
<organism evidence="6 7">
    <name type="scientific">Allomesorhizobium camelthorni</name>
    <dbReference type="NCBI Taxonomy" id="475069"/>
    <lineage>
        <taxon>Bacteria</taxon>
        <taxon>Pseudomonadati</taxon>
        <taxon>Pseudomonadota</taxon>
        <taxon>Alphaproteobacteria</taxon>
        <taxon>Hyphomicrobiales</taxon>
        <taxon>Phyllobacteriaceae</taxon>
        <taxon>Allomesorhizobium</taxon>
    </lineage>
</organism>
<gene>
    <name evidence="6" type="ORF">G6N73_19810</name>
</gene>
<dbReference type="Proteomes" id="UP001642900">
    <property type="component" value="Unassembled WGS sequence"/>
</dbReference>
<feature type="transmembrane region" description="Helical" evidence="5">
    <location>
        <begin position="82"/>
        <end position="103"/>
    </location>
</feature>
<keyword evidence="2 5" id="KW-0812">Transmembrane</keyword>
<protein>
    <submittedName>
        <fullName evidence="6">DoxX family membrane protein</fullName>
    </submittedName>
</protein>
<accession>A0A6G4WG95</accession>
<evidence type="ECO:0000256" key="5">
    <source>
        <dbReference type="SAM" id="Phobius"/>
    </source>
</evidence>
<keyword evidence="4 5" id="KW-0472">Membrane</keyword>
<evidence type="ECO:0000313" key="6">
    <source>
        <dbReference type="EMBL" id="NGO53378.1"/>
    </source>
</evidence>
<evidence type="ECO:0000256" key="4">
    <source>
        <dbReference type="ARBA" id="ARBA00023136"/>
    </source>
</evidence>
<evidence type="ECO:0000256" key="2">
    <source>
        <dbReference type="ARBA" id="ARBA00022692"/>
    </source>
</evidence>
<feature type="transmembrane region" description="Helical" evidence="5">
    <location>
        <begin position="12"/>
        <end position="30"/>
    </location>
</feature>
<comment type="subcellular location">
    <subcellularLocation>
        <location evidence="1">Membrane</location>
        <topology evidence="1">Multi-pass membrane protein</topology>
    </subcellularLocation>
</comment>
<sequence>MNDEALARTLPRALLVLRITLGLFLLQWGVEKFIVPENTVGIWGFFYGISVPQMSAYVFGVVEIAIAICLFLGLFRTVAYGAAMILHAISVAVSWPVLIQPWADPANHLFIAGVPVLGGFVALFLLRRWDRGLLDR</sequence>
<dbReference type="InterPro" id="IPR032808">
    <property type="entry name" value="DoxX"/>
</dbReference>
<dbReference type="AlphaFoldDB" id="A0A6G4WG95"/>
<dbReference type="EMBL" id="JAAKZF010000031">
    <property type="protein sequence ID" value="NGO53378.1"/>
    <property type="molecule type" value="Genomic_DNA"/>
</dbReference>
<name>A0A6G4WG95_9HYPH</name>
<comment type="caution">
    <text evidence="6">The sequence shown here is derived from an EMBL/GenBank/DDBJ whole genome shotgun (WGS) entry which is preliminary data.</text>
</comment>
<proteinExistence type="predicted"/>
<evidence type="ECO:0000256" key="3">
    <source>
        <dbReference type="ARBA" id="ARBA00022989"/>
    </source>
</evidence>
<dbReference type="GO" id="GO:0016020">
    <property type="term" value="C:membrane"/>
    <property type="evidence" value="ECO:0007669"/>
    <property type="project" value="UniProtKB-SubCell"/>
</dbReference>